<evidence type="ECO:0000313" key="6">
    <source>
        <dbReference type="Proteomes" id="UP000009296"/>
    </source>
</evidence>
<dbReference type="InterPro" id="IPR036388">
    <property type="entry name" value="WH-like_DNA-bd_sf"/>
</dbReference>
<dbReference type="Proteomes" id="UP000009296">
    <property type="component" value="Chromosome"/>
</dbReference>
<proteinExistence type="inferred from homology"/>
<dbReference type="Pfam" id="PF01637">
    <property type="entry name" value="ATPase_2"/>
    <property type="match status" value="1"/>
</dbReference>
<comment type="similarity">
    <text evidence="1">Belongs to the archaeal ATPase family.</text>
</comment>
<evidence type="ECO:0000256" key="2">
    <source>
        <dbReference type="ARBA" id="ARBA00022741"/>
    </source>
</evidence>
<dbReference type="PANTHER" id="PTHR37096:SF1">
    <property type="entry name" value="AAA+ ATPASE DOMAIN-CONTAINING PROTEIN"/>
    <property type="match status" value="1"/>
</dbReference>
<name>F8AJR9_METOI</name>
<dbReference type="KEGG" id="mok:Metok_1299"/>
<dbReference type="InterPro" id="IPR003593">
    <property type="entry name" value="AAA+_ATPase"/>
</dbReference>
<dbReference type="eggNOG" id="arCOG03407">
    <property type="taxonomic scope" value="Archaea"/>
</dbReference>
<protein>
    <submittedName>
        <fullName evidence="5">AAA ATPase</fullName>
    </submittedName>
</protein>
<gene>
    <name evidence="5" type="ordered locus">Metok_1299</name>
</gene>
<organism evidence="5 6">
    <name type="scientific">Methanothermococcus okinawensis (strain DSM 14208 / JCM 11175 / IH1)</name>
    <dbReference type="NCBI Taxonomy" id="647113"/>
    <lineage>
        <taxon>Archaea</taxon>
        <taxon>Methanobacteriati</taxon>
        <taxon>Methanobacteriota</taxon>
        <taxon>Methanomada group</taxon>
        <taxon>Methanococci</taxon>
        <taxon>Methanococcales</taxon>
        <taxon>Methanococcaceae</taxon>
        <taxon>Methanothermococcus</taxon>
    </lineage>
</organism>
<dbReference type="InterPro" id="IPR011579">
    <property type="entry name" value="ATPase_dom"/>
</dbReference>
<dbReference type="OrthoDB" id="65550at2157"/>
<keyword evidence="2" id="KW-0547">Nucleotide-binding</keyword>
<dbReference type="PANTHER" id="PTHR37096">
    <property type="entry name" value="YALI0E33429P"/>
    <property type="match status" value="1"/>
</dbReference>
<keyword evidence="3" id="KW-0067">ATP-binding</keyword>
<dbReference type="HOGENOM" id="CLU_068608_0_0_2"/>
<dbReference type="EMBL" id="CP002792">
    <property type="protein sequence ID" value="AEH07267.1"/>
    <property type="molecule type" value="Genomic_DNA"/>
</dbReference>
<dbReference type="STRING" id="647113.Metok_1299"/>
<dbReference type="SMART" id="SM00382">
    <property type="entry name" value="AAA"/>
    <property type="match status" value="1"/>
</dbReference>
<dbReference type="InterPro" id="IPR027417">
    <property type="entry name" value="P-loop_NTPase"/>
</dbReference>
<feature type="domain" description="AAA+ ATPase" evidence="4">
    <location>
        <begin position="21"/>
        <end position="214"/>
    </location>
</feature>
<dbReference type="GeneID" id="10773455"/>
<dbReference type="GO" id="GO:0005524">
    <property type="term" value="F:ATP binding"/>
    <property type="evidence" value="ECO:0007669"/>
    <property type="project" value="UniProtKB-KW"/>
</dbReference>
<accession>F8AJR9</accession>
<evidence type="ECO:0000259" key="4">
    <source>
        <dbReference type="SMART" id="SM00382"/>
    </source>
</evidence>
<evidence type="ECO:0000313" key="5">
    <source>
        <dbReference type="EMBL" id="AEH07267.1"/>
    </source>
</evidence>
<evidence type="ECO:0000256" key="1">
    <source>
        <dbReference type="ARBA" id="ARBA00006755"/>
    </source>
</evidence>
<keyword evidence="6" id="KW-1185">Reference proteome</keyword>
<evidence type="ECO:0000256" key="3">
    <source>
        <dbReference type="ARBA" id="ARBA00022840"/>
    </source>
</evidence>
<sequence>MKFFNREKEINEILHILEGEPNLIYFIYGSINSGKTTLINHIINNELNDNYKVFYINFRTYLVSEKRDFIEAIFTTKKEGILEKIKNKSEVINLITKTTKTLTGVPIPEVEFNKLFEERINDAFQYLNDVFLETKKSGKTPILILDELQMIKDVTTNGQKYLLKELFQFLVSLTKEQHLCHVFCLTSDSLFAEYVYNTGELEDRADYILVDDFDKETALRFMDFLAKENRVSLSNRDKEKIYSYVGGKPILIYKVINDMRYKKLEDILNEMLKIEMSKLKKLLIRIKNGKYEGIKYNDVINALFLFKKEYITNEYNIDEDIKEFLIRKNILFLNPIEELIKPQSYLVWNAIKRVV</sequence>
<dbReference type="RefSeq" id="WP_013867449.1">
    <property type="nucleotide sequence ID" value="NC_015636.1"/>
</dbReference>
<dbReference type="InterPro" id="IPR051667">
    <property type="entry name" value="Archaeal_ATPase_domain"/>
</dbReference>
<dbReference type="AlphaFoldDB" id="F8AJR9"/>
<dbReference type="Pfam" id="PF21690">
    <property type="entry name" value="MJ1010-like_2nd"/>
    <property type="match status" value="1"/>
</dbReference>
<dbReference type="Gene3D" id="1.10.10.10">
    <property type="entry name" value="Winged helix-like DNA-binding domain superfamily/Winged helix DNA-binding domain"/>
    <property type="match status" value="1"/>
</dbReference>
<reference evidence="5" key="1">
    <citation type="submission" date="2011-05" db="EMBL/GenBank/DDBJ databases">
        <title>Complete sequence of chromosome of Methanothermococcus okinawensis IH1.</title>
        <authorList>
            <consortium name="US DOE Joint Genome Institute"/>
            <person name="Lucas S."/>
            <person name="Han J."/>
            <person name="Lapidus A."/>
            <person name="Cheng J.-F."/>
            <person name="Goodwin L."/>
            <person name="Pitluck S."/>
            <person name="Peters L."/>
            <person name="Mikhailova N."/>
            <person name="Held B."/>
            <person name="Han C."/>
            <person name="Tapia R."/>
            <person name="Land M."/>
            <person name="Hauser L."/>
            <person name="Kyrpides N."/>
            <person name="Ivanova N."/>
            <person name="Pagani I."/>
            <person name="Sieprawska-Lupa M."/>
            <person name="Takai K."/>
            <person name="Miyazaki J."/>
            <person name="Whitman W."/>
            <person name="Woyke T."/>
        </authorList>
    </citation>
    <scope>NUCLEOTIDE SEQUENCE</scope>
    <source>
        <strain evidence="5">IH1</strain>
    </source>
</reference>
<dbReference type="Gene3D" id="3.40.50.300">
    <property type="entry name" value="P-loop containing nucleotide triphosphate hydrolases"/>
    <property type="match status" value="1"/>
</dbReference>
<dbReference type="SUPFAM" id="SSF52540">
    <property type="entry name" value="P-loop containing nucleoside triphosphate hydrolases"/>
    <property type="match status" value="1"/>
</dbReference>
<dbReference type="InterPro" id="IPR049081">
    <property type="entry name" value="MJ1010-like_2nd"/>
</dbReference>